<dbReference type="Proteomes" id="UP000605970">
    <property type="component" value="Unassembled WGS sequence"/>
</dbReference>
<evidence type="ECO:0000313" key="2">
    <source>
        <dbReference type="Proteomes" id="UP000605970"/>
    </source>
</evidence>
<gene>
    <name evidence="1" type="ORF">Mgra_00000893</name>
</gene>
<evidence type="ECO:0000313" key="1">
    <source>
        <dbReference type="EMBL" id="KAF7639563.1"/>
    </source>
</evidence>
<accession>A0A8T0A3P2</accession>
<proteinExistence type="predicted"/>
<protein>
    <submittedName>
        <fullName evidence="1">Uncharacterized protein</fullName>
    </submittedName>
</protein>
<dbReference type="EMBL" id="JABEBT010000004">
    <property type="protein sequence ID" value="KAF7639563.1"/>
    <property type="molecule type" value="Genomic_DNA"/>
</dbReference>
<keyword evidence="2" id="KW-1185">Reference proteome</keyword>
<dbReference type="AlphaFoldDB" id="A0A8T0A3P2"/>
<comment type="caution">
    <text evidence="1">The sequence shown here is derived from an EMBL/GenBank/DDBJ whole genome shotgun (WGS) entry which is preliminary data.</text>
</comment>
<reference evidence="1" key="1">
    <citation type="journal article" date="2020" name="Ecol. Evol.">
        <title>Genome structure and content of the rice root-knot nematode (Meloidogyne graminicola).</title>
        <authorList>
            <person name="Phan N.T."/>
            <person name="Danchin E.G.J."/>
            <person name="Klopp C."/>
            <person name="Perfus-Barbeoch L."/>
            <person name="Kozlowski D.K."/>
            <person name="Koutsovoulos G.D."/>
            <person name="Lopez-Roques C."/>
            <person name="Bouchez O."/>
            <person name="Zahm M."/>
            <person name="Besnard G."/>
            <person name="Bellafiore S."/>
        </authorList>
    </citation>
    <scope>NUCLEOTIDE SEQUENCE</scope>
    <source>
        <strain evidence="1">VN-18</strain>
    </source>
</reference>
<sequence>MIINISLNLRPFIKQKKKKVLKTLCLFTKENASIFNVGGKKLKKKEEITHSLKGDYSSLF</sequence>
<organism evidence="1 2">
    <name type="scientific">Meloidogyne graminicola</name>
    <dbReference type="NCBI Taxonomy" id="189291"/>
    <lineage>
        <taxon>Eukaryota</taxon>
        <taxon>Metazoa</taxon>
        <taxon>Ecdysozoa</taxon>
        <taxon>Nematoda</taxon>
        <taxon>Chromadorea</taxon>
        <taxon>Rhabditida</taxon>
        <taxon>Tylenchina</taxon>
        <taxon>Tylenchomorpha</taxon>
        <taxon>Tylenchoidea</taxon>
        <taxon>Meloidogynidae</taxon>
        <taxon>Meloidogyninae</taxon>
        <taxon>Meloidogyne</taxon>
    </lineage>
</organism>
<name>A0A8T0A3P2_9BILA</name>